<feature type="transmembrane region" description="Helical" evidence="1">
    <location>
        <begin position="95"/>
        <end position="123"/>
    </location>
</feature>
<accession>A0A521DBZ5</accession>
<gene>
    <name evidence="2" type="ORF">SAMN06265219_10817</name>
</gene>
<keyword evidence="1" id="KW-0812">Transmembrane</keyword>
<dbReference type="EMBL" id="FXTP01000008">
    <property type="protein sequence ID" value="SMO69203.1"/>
    <property type="molecule type" value="Genomic_DNA"/>
</dbReference>
<dbReference type="AlphaFoldDB" id="A0A521DBZ5"/>
<evidence type="ECO:0008006" key="4">
    <source>
        <dbReference type="Google" id="ProtNLM"/>
    </source>
</evidence>
<sequence>MYLLLPLQNGLQDKYMAAHELAIDAGNSEKNESGFAVNEWNGWVLFVIISIIYMIFDFISQQYIFSDELYYRSFSEQLGQQNLQAFLDAQSQYWWLSYLLTPLMIALKASFAAVCISIGAVLASVDLKFNRVFKMALVGEVVFICAQIIFLYSLLQNLDTLTVESIAGYYPLSALSLIGIENINAEWAVYPLQIINVFEVMYIGLIAWLLSKQWKPSFVDSLNIVIPSYGLGLLLWLVLVAFLTFQVS</sequence>
<organism evidence="2 3">
    <name type="scientific">Gracilimonas mengyeensis</name>
    <dbReference type="NCBI Taxonomy" id="1302730"/>
    <lineage>
        <taxon>Bacteria</taxon>
        <taxon>Pseudomonadati</taxon>
        <taxon>Balneolota</taxon>
        <taxon>Balneolia</taxon>
        <taxon>Balneolales</taxon>
        <taxon>Balneolaceae</taxon>
        <taxon>Gracilimonas</taxon>
    </lineage>
</organism>
<dbReference type="OrthoDB" id="825516at2"/>
<reference evidence="2 3" key="1">
    <citation type="submission" date="2017-05" db="EMBL/GenBank/DDBJ databases">
        <authorList>
            <person name="Varghese N."/>
            <person name="Submissions S."/>
        </authorList>
    </citation>
    <scope>NUCLEOTIDE SEQUENCE [LARGE SCALE GENOMIC DNA]</scope>
    <source>
        <strain evidence="2 3">DSM 21985</strain>
    </source>
</reference>
<proteinExistence type="predicted"/>
<evidence type="ECO:0000313" key="2">
    <source>
        <dbReference type="EMBL" id="SMO69203.1"/>
    </source>
</evidence>
<feature type="transmembrane region" description="Helical" evidence="1">
    <location>
        <begin position="187"/>
        <end position="210"/>
    </location>
</feature>
<keyword evidence="3" id="KW-1185">Reference proteome</keyword>
<name>A0A521DBZ5_9BACT</name>
<keyword evidence="1" id="KW-1133">Transmembrane helix</keyword>
<feature type="transmembrane region" description="Helical" evidence="1">
    <location>
        <begin position="43"/>
        <end position="65"/>
    </location>
</feature>
<protein>
    <recommendedName>
        <fullName evidence="4">Yip1 domain-containing protein</fullName>
    </recommendedName>
</protein>
<dbReference type="Proteomes" id="UP000317557">
    <property type="component" value="Unassembled WGS sequence"/>
</dbReference>
<feature type="transmembrane region" description="Helical" evidence="1">
    <location>
        <begin position="222"/>
        <end position="245"/>
    </location>
</feature>
<keyword evidence="1" id="KW-0472">Membrane</keyword>
<evidence type="ECO:0000256" key="1">
    <source>
        <dbReference type="SAM" id="Phobius"/>
    </source>
</evidence>
<evidence type="ECO:0000313" key="3">
    <source>
        <dbReference type="Proteomes" id="UP000317557"/>
    </source>
</evidence>
<dbReference type="RefSeq" id="WP_142454485.1">
    <property type="nucleotide sequence ID" value="NZ_FXTP01000008.1"/>
</dbReference>
<feature type="transmembrane region" description="Helical" evidence="1">
    <location>
        <begin position="135"/>
        <end position="155"/>
    </location>
</feature>